<sequence>MHHTRTSQSHQSRFRHHASTSDTFRFFNLLTSPDLFDTLEASLPAHRERLFPPTETLSMFMAQALKPDRSCQGIVDDVATKRLLHGMPLCSTKTGAYCKARQRLPLPLVSGMVTATGRMMTERTAIKWRWHGRPVRARERTRTVSPISLR</sequence>
<evidence type="ECO:0000313" key="2">
    <source>
        <dbReference type="Proteomes" id="UP000643610"/>
    </source>
</evidence>
<evidence type="ECO:0000313" key="1">
    <source>
        <dbReference type="EMBL" id="MBC3832306.1"/>
    </source>
</evidence>
<protein>
    <submittedName>
        <fullName evidence="1">Uncharacterized protein</fullName>
    </submittedName>
</protein>
<gene>
    <name evidence="1" type="ORF">H8K33_12350</name>
</gene>
<keyword evidence="2" id="KW-1185">Reference proteome</keyword>
<organism evidence="1 2">
    <name type="scientific">Undibacterium amnicola</name>
    <dbReference type="NCBI Taxonomy" id="1834038"/>
    <lineage>
        <taxon>Bacteria</taxon>
        <taxon>Pseudomonadati</taxon>
        <taxon>Pseudomonadota</taxon>
        <taxon>Betaproteobacteria</taxon>
        <taxon>Burkholderiales</taxon>
        <taxon>Oxalobacteraceae</taxon>
        <taxon>Undibacterium</taxon>
    </lineage>
</organism>
<dbReference type="Proteomes" id="UP000643610">
    <property type="component" value="Unassembled WGS sequence"/>
</dbReference>
<accession>A0ABR6XS76</accession>
<comment type="caution">
    <text evidence="1">The sequence shown here is derived from an EMBL/GenBank/DDBJ whole genome shotgun (WGS) entry which is preliminary data.</text>
</comment>
<reference evidence="1 2" key="1">
    <citation type="submission" date="2020-08" db="EMBL/GenBank/DDBJ databases">
        <title>Novel species isolated from subtropical streams in China.</title>
        <authorList>
            <person name="Lu H."/>
        </authorList>
    </citation>
    <scope>NUCLEOTIDE SEQUENCE [LARGE SCALE GENOMIC DNA]</scope>
    <source>
        <strain evidence="1 2">KCTC 52442</strain>
    </source>
</reference>
<name>A0ABR6XS76_9BURK</name>
<dbReference type="EMBL" id="JACOFU010000005">
    <property type="protein sequence ID" value="MBC3832306.1"/>
    <property type="molecule type" value="Genomic_DNA"/>
</dbReference>
<proteinExistence type="predicted"/>